<feature type="compositionally biased region" description="Basic and acidic residues" evidence="1">
    <location>
        <begin position="150"/>
        <end position="168"/>
    </location>
</feature>
<evidence type="ECO:0000313" key="3">
    <source>
        <dbReference type="Proteomes" id="UP000271469"/>
    </source>
</evidence>
<dbReference type="OrthoDB" id="3403955at2"/>
<gene>
    <name evidence="2" type="ORF">D7316_01134</name>
</gene>
<dbReference type="EMBL" id="CP033972">
    <property type="protein sequence ID" value="AZG44548.1"/>
    <property type="molecule type" value="Genomic_DNA"/>
</dbReference>
<name>A0A3G8JI03_9ACTN</name>
<keyword evidence="3" id="KW-1185">Reference proteome</keyword>
<organism evidence="2 3">
    <name type="scientific">Gordonia insulae</name>
    <dbReference type="NCBI Taxonomy" id="2420509"/>
    <lineage>
        <taxon>Bacteria</taxon>
        <taxon>Bacillati</taxon>
        <taxon>Actinomycetota</taxon>
        <taxon>Actinomycetes</taxon>
        <taxon>Mycobacteriales</taxon>
        <taxon>Gordoniaceae</taxon>
        <taxon>Gordonia</taxon>
    </lineage>
</organism>
<dbReference type="KEGG" id="gom:D7316_01134"/>
<reference evidence="2 3" key="1">
    <citation type="submission" date="2018-11" db="EMBL/GenBank/DDBJ databases">
        <title>Gordonia insulae sp. nov., isolated from an island soil.</title>
        <authorList>
            <person name="Kim Y.S."/>
            <person name="Kim S.B."/>
        </authorList>
    </citation>
    <scope>NUCLEOTIDE SEQUENCE [LARGE SCALE GENOMIC DNA]</scope>
    <source>
        <strain evidence="2 3">MMS17-SY073</strain>
    </source>
</reference>
<feature type="region of interest" description="Disordered" evidence="1">
    <location>
        <begin position="352"/>
        <end position="396"/>
    </location>
</feature>
<feature type="region of interest" description="Disordered" evidence="1">
    <location>
        <begin position="125"/>
        <end position="230"/>
    </location>
</feature>
<evidence type="ECO:0000313" key="2">
    <source>
        <dbReference type="EMBL" id="AZG44548.1"/>
    </source>
</evidence>
<feature type="region of interest" description="Disordered" evidence="1">
    <location>
        <begin position="288"/>
        <end position="321"/>
    </location>
</feature>
<sequence length="396" mass="39495">MPQHDTTADDHNALVQFILGLFGDQARAEAFNENSMRCLADAGLKDVTPQDVRHAVAEVAQTIPAPAGNAAGSAGGGIGHWEPQIPSHGSAVGIIQNITNNYHQQFNTIIGDNNHLDARQTNATGEGSVAVGGDNHGDIATTEGTAGDNNKTHNTEDKETTNVDRSVHGDNSGNSSAGEVVDNSDNDSHDTLEVTTTGNGGQSGTTTGSTPAGAAVTTPPATPSGPGPFHPTPIGIDPMPATLAVAAGGDLDAFQQLEAFSPVPQTLVSDAAPIADAARPVTMTSEDLISEHGDAPGPGGGAEGTADATPEFDPAAPITLGDALADPTIDHAGIGGGPFVDSSAPDSVADISYVGDTADDGTTYDAGGTGYVPDSGVTAAAPLTDATVGGDFTDGP</sequence>
<feature type="compositionally biased region" description="Pro residues" evidence="1">
    <location>
        <begin position="220"/>
        <end position="230"/>
    </location>
</feature>
<dbReference type="AlphaFoldDB" id="A0A3G8JI03"/>
<dbReference type="NCBIfam" id="NF038175">
    <property type="entry name" value="IniB_NTERM"/>
    <property type="match status" value="1"/>
</dbReference>
<proteinExistence type="predicted"/>
<feature type="compositionally biased region" description="Low complexity" evidence="1">
    <location>
        <begin position="204"/>
        <end position="219"/>
    </location>
</feature>
<dbReference type="Proteomes" id="UP000271469">
    <property type="component" value="Chromosome"/>
</dbReference>
<dbReference type="RefSeq" id="WP_124707395.1">
    <property type="nucleotide sequence ID" value="NZ_CP033972.1"/>
</dbReference>
<evidence type="ECO:0000256" key="1">
    <source>
        <dbReference type="SAM" id="MobiDB-lite"/>
    </source>
</evidence>
<protein>
    <submittedName>
        <fullName evidence="2">Uncharacterized protein</fullName>
    </submittedName>
</protein>
<dbReference type="InterPro" id="IPR049709">
    <property type="entry name" value="IniB-like_N"/>
</dbReference>
<accession>A0A3G8JI03</accession>